<dbReference type="InterPro" id="IPR029058">
    <property type="entry name" value="AB_hydrolase_fold"/>
</dbReference>
<dbReference type="Gene3D" id="3.40.50.1820">
    <property type="entry name" value="alpha/beta hydrolase"/>
    <property type="match status" value="1"/>
</dbReference>
<dbReference type="Gene3D" id="2.130.10.120">
    <property type="entry name" value="Prolyl oligopeptidase, N-terminal domain"/>
    <property type="match status" value="2"/>
</dbReference>
<dbReference type="InterPro" id="IPR051543">
    <property type="entry name" value="Serine_Peptidase_S9A"/>
</dbReference>
<dbReference type="SUPFAM" id="SSF50993">
    <property type="entry name" value="Peptidase/esterase 'gauge' domain"/>
    <property type="match status" value="2"/>
</dbReference>
<evidence type="ECO:0000313" key="5">
    <source>
        <dbReference type="Proteomes" id="UP000008827"/>
    </source>
</evidence>
<evidence type="ECO:0000313" key="3">
    <source>
        <dbReference type="EMBL" id="KRH75151.1"/>
    </source>
</evidence>
<evidence type="ECO:0000259" key="2">
    <source>
        <dbReference type="Pfam" id="PF02897"/>
    </source>
</evidence>
<dbReference type="Gramene" id="KRH75151">
    <property type="protein sequence ID" value="KRH75151"/>
    <property type="gene ID" value="GLYMA_01G065500"/>
</dbReference>
<dbReference type="AlphaFoldDB" id="A0A0R0LGU3"/>
<protein>
    <recommendedName>
        <fullName evidence="2">Peptidase S9A N-terminal domain-containing protein</fullName>
    </recommendedName>
</protein>
<dbReference type="Pfam" id="PF02897">
    <property type="entry name" value="Peptidase_S9_N"/>
    <property type="match status" value="1"/>
</dbReference>
<feature type="region of interest" description="Disordered" evidence="1">
    <location>
        <begin position="32"/>
        <end position="53"/>
    </location>
</feature>
<dbReference type="GO" id="GO:0004252">
    <property type="term" value="F:serine-type endopeptidase activity"/>
    <property type="evidence" value="ECO:0007669"/>
    <property type="project" value="InterPro"/>
</dbReference>
<dbReference type="InterPro" id="IPR023302">
    <property type="entry name" value="Pept_S9A_N"/>
</dbReference>
<dbReference type="InParanoid" id="A0A0R0LGU3"/>
<dbReference type="PANTHER" id="PTHR11757">
    <property type="entry name" value="PROTEASE FAMILY S9A OLIGOPEPTIDASE"/>
    <property type="match status" value="1"/>
</dbReference>
<dbReference type="OMA" id="ERWGPWM"/>
<evidence type="ECO:0000256" key="1">
    <source>
        <dbReference type="SAM" id="MobiDB-lite"/>
    </source>
</evidence>
<reference evidence="4" key="2">
    <citation type="submission" date="2018-02" db="UniProtKB">
        <authorList>
            <consortium name="EnsemblPlants"/>
        </authorList>
    </citation>
    <scope>IDENTIFICATION</scope>
    <source>
        <strain evidence="4">Williams 82</strain>
    </source>
</reference>
<dbReference type="SMR" id="A0A0R0LGU3"/>
<dbReference type="PaxDb" id="3847-GLYMA01G08610.2"/>
<reference evidence="3 4" key="1">
    <citation type="journal article" date="2010" name="Nature">
        <title>Genome sequence of the palaeopolyploid soybean.</title>
        <authorList>
            <person name="Schmutz J."/>
            <person name="Cannon S.B."/>
            <person name="Schlueter J."/>
            <person name="Ma J."/>
            <person name="Mitros T."/>
            <person name="Nelson W."/>
            <person name="Hyten D.L."/>
            <person name="Song Q."/>
            <person name="Thelen J.J."/>
            <person name="Cheng J."/>
            <person name="Xu D."/>
            <person name="Hellsten U."/>
            <person name="May G.D."/>
            <person name="Yu Y."/>
            <person name="Sakurai T."/>
            <person name="Umezawa T."/>
            <person name="Bhattacharyya M.K."/>
            <person name="Sandhu D."/>
            <person name="Valliyodan B."/>
            <person name="Lindquist E."/>
            <person name="Peto M."/>
            <person name="Grant D."/>
            <person name="Shu S."/>
            <person name="Goodstein D."/>
            <person name="Barry K."/>
            <person name="Futrell-Griggs M."/>
            <person name="Abernathy B."/>
            <person name="Du J."/>
            <person name="Tian Z."/>
            <person name="Zhu L."/>
            <person name="Gill N."/>
            <person name="Joshi T."/>
            <person name="Libault M."/>
            <person name="Sethuraman A."/>
            <person name="Zhang X.-C."/>
            <person name="Shinozaki K."/>
            <person name="Nguyen H.T."/>
            <person name="Wing R.A."/>
            <person name="Cregan P."/>
            <person name="Specht J."/>
            <person name="Grimwood J."/>
            <person name="Rokhsar D."/>
            <person name="Stacey G."/>
            <person name="Shoemaker R.C."/>
            <person name="Jackson S.A."/>
        </authorList>
    </citation>
    <scope>NUCLEOTIDE SEQUENCE</scope>
    <source>
        <strain evidence="4">cv. Williams 82</strain>
        <tissue evidence="3">Callus</tissue>
    </source>
</reference>
<proteinExistence type="predicted"/>
<gene>
    <name evidence="3" type="ORF">GLYMA_01G065500</name>
</gene>
<dbReference type="STRING" id="3847.A0A0R0LGU3"/>
<organism evidence="3">
    <name type="scientific">Glycine max</name>
    <name type="common">Soybean</name>
    <name type="synonym">Glycine hispida</name>
    <dbReference type="NCBI Taxonomy" id="3847"/>
    <lineage>
        <taxon>Eukaryota</taxon>
        <taxon>Viridiplantae</taxon>
        <taxon>Streptophyta</taxon>
        <taxon>Embryophyta</taxon>
        <taxon>Tracheophyta</taxon>
        <taxon>Spermatophyta</taxon>
        <taxon>Magnoliopsida</taxon>
        <taxon>eudicotyledons</taxon>
        <taxon>Gunneridae</taxon>
        <taxon>Pentapetalae</taxon>
        <taxon>rosids</taxon>
        <taxon>fabids</taxon>
        <taxon>Fabales</taxon>
        <taxon>Fabaceae</taxon>
        <taxon>Papilionoideae</taxon>
        <taxon>50 kb inversion clade</taxon>
        <taxon>NPAAA clade</taxon>
        <taxon>indigoferoid/millettioid clade</taxon>
        <taxon>Phaseoleae</taxon>
        <taxon>Glycine</taxon>
        <taxon>Glycine subgen. Soja</taxon>
    </lineage>
</organism>
<dbReference type="EnsemblPlants" id="KRH75151">
    <property type="protein sequence ID" value="KRH75151"/>
    <property type="gene ID" value="GLYMA_01G065500"/>
</dbReference>
<name>A0A0R0LGU3_SOYBN</name>
<feature type="domain" description="Peptidase S9A N-terminal" evidence="2">
    <location>
        <begin position="46"/>
        <end position="218"/>
    </location>
</feature>
<dbReference type="PANTHER" id="PTHR11757:SF12">
    <property type="entry name" value="PROLYL ENDOPEPTIDASE"/>
    <property type="match status" value="1"/>
</dbReference>
<evidence type="ECO:0000313" key="4">
    <source>
        <dbReference type="EnsemblPlants" id="KRH75151"/>
    </source>
</evidence>
<reference evidence="3" key="3">
    <citation type="submission" date="2018-07" db="EMBL/GenBank/DDBJ databases">
        <title>WGS assembly of Glycine max.</title>
        <authorList>
            <person name="Schmutz J."/>
            <person name="Cannon S."/>
            <person name="Schlueter J."/>
            <person name="Ma J."/>
            <person name="Mitros T."/>
            <person name="Nelson W."/>
            <person name="Hyten D."/>
            <person name="Song Q."/>
            <person name="Thelen J."/>
            <person name="Cheng J."/>
            <person name="Xu D."/>
            <person name="Hellsten U."/>
            <person name="May G."/>
            <person name="Yu Y."/>
            <person name="Sakurai T."/>
            <person name="Umezawa T."/>
            <person name="Bhattacharyya M."/>
            <person name="Sandhu D."/>
            <person name="Valliyodan B."/>
            <person name="Lindquist E."/>
            <person name="Peto M."/>
            <person name="Grant D."/>
            <person name="Shu S."/>
            <person name="Goodstein D."/>
            <person name="Barry K."/>
            <person name="Futrell-Griggs M."/>
            <person name="Abernathy B."/>
            <person name="Du J."/>
            <person name="Tian Z."/>
            <person name="Zhu L."/>
            <person name="Gill N."/>
            <person name="Joshi T."/>
            <person name="Libault M."/>
            <person name="Sethuraman A."/>
            <person name="Zhang X."/>
            <person name="Shinozaki K."/>
            <person name="Nguyen H."/>
            <person name="Wing R."/>
            <person name="Cregan P."/>
            <person name="Specht J."/>
            <person name="Grimwood J."/>
            <person name="Rokhsar D."/>
            <person name="Stacey G."/>
            <person name="Shoemaker R."/>
            <person name="Jackson S."/>
        </authorList>
    </citation>
    <scope>NUCLEOTIDE SEQUENCE</scope>
    <source>
        <tissue evidence="3">Callus</tissue>
    </source>
</reference>
<feature type="compositionally biased region" description="Pro residues" evidence="1">
    <location>
        <begin position="40"/>
        <end position="50"/>
    </location>
</feature>
<keyword evidence="5" id="KW-1185">Reference proteome</keyword>
<sequence length="418" mass="47182">MALFRALAHSKNSTLSLTRSCHTVITFTPSSVCRRRSNSPAPPQSPPSPKKVPFTVSVHGKTWQDPYHWMSNTDDPNLLDHLNRENGYADAFMADTVKLRSVLSSEMKARLPPSVSTPPERWGPWLYYQYIPEGKEYPVLCRSLETETGWLKNAVLRYGMTRSKREEILLDWNELAEKYGYVNVGSCRVSPDNNYLAYTLDISGGERFTLQIKDLRSGLIDPQLEVDGAVYVIDSVNPSNGLQKICNRTSGVQYFVEHHSGLFYILTNAPIPDAEWSGQGYYLVRCRVEDVESAKFQSIILPDKDTSLCDKDIFNGYLVLFFTKKGLPLPCSLNLPMQIDFKHQVYIQDLKPWYFPLPSNTCSVSPGSNLDFLNMVYRVVLSSPVEKENVEKESNRKAANLASAAPFQDVRAAISELA</sequence>
<dbReference type="Proteomes" id="UP000008827">
    <property type="component" value="Chromosome 1"/>
</dbReference>
<dbReference type="EMBL" id="CM000834">
    <property type="protein sequence ID" value="KRH75151.1"/>
    <property type="molecule type" value="Genomic_DNA"/>
</dbReference>
<accession>A0A0R0LGU3</accession>